<reference evidence="3" key="1">
    <citation type="submission" date="2022-11" db="EMBL/GenBank/DDBJ databases">
        <title>Marilongibacter aestuarii gen. nov., sp. nov., isolated from tidal flat sediment.</title>
        <authorList>
            <person name="Jiayan W."/>
        </authorList>
    </citation>
    <scope>NUCLEOTIDE SEQUENCE</scope>
    <source>
        <strain evidence="3">Z1-6</strain>
    </source>
</reference>
<dbReference type="Gene3D" id="2.60.40.3250">
    <property type="entry name" value="Peptidase M64, N-terminal domain"/>
    <property type="match status" value="1"/>
</dbReference>
<accession>A0A9X3F9W7</accession>
<dbReference type="Pfam" id="PF16217">
    <property type="entry name" value="M64_N"/>
    <property type="match status" value="1"/>
</dbReference>
<feature type="domain" description="Peptidase M64 N-terminal" evidence="2">
    <location>
        <begin position="21"/>
        <end position="139"/>
    </location>
</feature>
<dbReference type="EMBL" id="JAPOHD010000059">
    <property type="protein sequence ID" value="MCY1722542.1"/>
    <property type="molecule type" value="Genomic_DNA"/>
</dbReference>
<dbReference type="Pfam" id="PF09471">
    <property type="entry name" value="Peptidase_M64"/>
    <property type="match status" value="1"/>
</dbReference>
<gene>
    <name evidence="3" type="ORF">OU798_19485</name>
</gene>
<feature type="signal peptide" evidence="1">
    <location>
        <begin position="1"/>
        <end position="18"/>
    </location>
</feature>
<feature type="chain" id="PRO_5040849422" evidence="1">
    <location>
        <begin position="19"/>
        <end position="426"/>
    </location>
</feature>
<dbReference type="Proteomes" id="UP001145087">
    <property type="component" value="Unassembled WGS sequence"/>
</dbReference>
<evidence type="ECO:0000256" key="1">
    <source>
        <dbReference type="SAM" id="SignalP"/>
    </source>
</evidence>
<dbReference type="GO" id="GO:0008237">
    <property type="term" value="F:metallopeptidase activity"/>
    <property type="evidence" value="ECO:0007669"/>
    <property type="project" value="InterPro"/>
</dbReference>
<comment type="caution">
    <text evidence="3">The sequence shown here is derived from an EMBL/GenBank/DDBJ whole genome shotgun (WGS) entry which is preliminary data.</text>
</comment>
<protein>
    <submittedName>
        <fullName evidence="3">M64 family metallo-endopeptidase</fullName>
    </submittedName>
</protein>
<evidence type="ECO:0000313" key="4">
    <source>
        <dbReference type="Proteomes" id="UP001145087"/>
    </source>
</evidence>
<dbReference type="InterPro" id="IPR024079">
    <property type="entry name" value="MetalloPept_cat_dom_sf"/>
</dbReference>
<dbReference type="RefSeq" id="WP_343334867.1">
    <property type="nucleotide sequence ID" value="NZ_JAPOHD010000059.1"/>
</dbReference>
<organism evidence="3 4">
    <name type="scientific">Draconibacterium aestuarii</name>
    <dbReference type="NCBI Taxonomy" id="2998507"/>
    <lineage>
        <taxon>Bacteria</taxon>
        <taxon>Pseudomonadati</taxon>
        <taxon>Bacteroidota</taxon>
        <taxon>Bacteroidia</taxon>
        <taxon>Marinilabiliales</taxon>
        <taxon>Prolixibacteraceae</taxon>
        <taxon>Draconibacterium</taxon>
    </lineage>
</organism>
<name>A0A9X3F9W7_9BACT</name>
<proteinExistence type="predicted"/>
<dbReference type="InterPro" id="IPR038171">
    <property type="entry name" value="M64_N_sf"/>
</dbReference>
<keyword evidence="4" id="KW-1185">Reference proteome</keyword>
<evidence type="ECO:0000259" key="2">
    <source>
        <dbReference type="Pfam" id="PF16217"/>
    </source>
</evidence>
<dbReference type="AlphaFoldDB" id="A0A9X3F9W7"/>
<dbReference type="InterPro" id="IPR019026">
    <property type="entry name" value="Peptidase_M64_IgA"/>
</dbReference>
<dbReference type="Gene3D" id="3.40.390.10">
    <property type="entry name" value="Collagenase (Catalytic Domain)"/>
    <property type="match status" value="1"/>
</dbReference>
<dbReference type="InterPro" id="IPR032625">
    <property type="entry name" value="M64_N"/>
</dbReference>
<keyword evidence="1" id="KW-0732">Signal</keyword>
<evidence type="ECO:0000313" key="3">
    <source>
        <dbReference type="EMBL" id="MCY1722542.1"/>
    </source>
</evidence>
<sequence>MKLKFVLILSLLPILSFAQIDYNSYFKNKSLRFDFLLGGNNKEVVVYPQEMKQEPYWAGSKTNLIDPLNYGSYRFRVFDAKSDSLIFSKGFSTLFQEWQTTAEAKQTHKTFYQAAIFPYPKKPVKLKIEARQWDGTFETLSTTEIDPKDYFILKEQANNFESVDIINNGKPENKVDLVILAEGYTIHEKEKFIADAERVSGYLFEKKPFKSEKENFNVKAVFTPSNESGTDVPGENLYNNTHFNSSFYTFDLPRYLTTSDMKTVYDAASVVPYDHIYVLVNTERYGGGGFYNFLSVCTADNELTDKVFVHEFGHGFAGLGDEYYNSAVAYENFYNLEVEPWEANITTLVDFNKKWKSMIDKSTPVPTPRKDKYKNTVGVYEGGGYMAKGIYSPHIDCRMKTNVAEGFCPVCEEAIRKVIRLYTNED</sequence>